<feature type="transmembrane region" description="Helical" evidence="1">
    <location>
        <begin position="7"/>
        <end position="30"/>
    </location>
</feature>
<name>J3LCD2_ORYBR</name>
<dbReference type="Gramene" id="OB02G22990.1">
    <property type="protein sequence ID" value="OB02G22990.1"/>
    <property type="gene ID" value="OB02G22990"/>
</dbReference>
<protein>
    <submittedName>
        <fullName evidence="2">Uncharacterized protein</fullName>
    </submittedName>
</protein>
<evidence type="ECO:0000313" key="2">
    <source>
        <dbReference type="EnsemblPlants" id="OB02G22990.1"/>
    </source>
</evidence>
<keyword evidence="1" id="KW-0812">Transmembrane</keyword>
<evidence type="ECO:0000256" key="1">
    <source>
        <dbReference type="SAM" id="Phobius"/>
    </source>
</evidence>
<evidence type="ECO:0000313" key="3">
    <source>
        <dbReference type="Proteomes" id="UP000006038"/>
    </source>
</evidence>
<organism evidence="2">
    <name type="scientific">Oryza brachyantha</name>
    <name type="common">malo sina</name>
    <dbReference type="NCBI Taxonomy" id="4533"/>
    <lineage>
        <taxon>Eukaryota</taxon>
        <taxon>Viridiplantae</taxon>
        <taxon>Streptophyta</taxon>
        <taxon>Embryophyta</taxon>
        <taxon>Tracheophyta</taxon>
        <taxon>Spermatophyta</taxon>
        <taxon>Magnoliopsida</taxon>
        <taxon>Liliopsida</taxon>
        <taxon>Poales</taxon>
        <taxon>Poaceae</taxon>
        <taxon>BOP clade</taxon>
        <taxon>Oryzoideae</taxon>
        <taxon>Oryzeae</taxon>
        <taxon>Oryzinae</taxon>
        <taxon>Oryza</taxon>
    </lineage>
</organism>
<keyword evidence="1" id="KW-1133">Transmembrane helix</keyword>
<dbReference type="HOGENOM" id="CLU_2475481_0_0_1"/>
<keyword evidence="3" id="KW-1185">Reference proteome</keyword>
<keyword evidence="1" id="KW-0472">Membrane</keyword>
<sequence length="88" mass="9951">SKIGGNFFLFLFPSFPFFFLSFFLSFSPFLSLPPSFSSTCGLPASLPSPWLNSPFLSPLHKYLLHAKNQSPHISTLFPIPLRLNQFIL</sequence>
<reference evidence="2" key="1">
    <citation type="submission" date="2013-04" db="UniProtKB">
        <authorList>
            <consortium name="EnsemblPlants"/>
        </authorList>
    </citation>
    <scope>IDENTIFICATION</scope>
</reference>
<dbReference type="EnsemblPlants" id="OB02G22990.1">
    <property type="protein sequence ID" value="OB02G22990.1"/>
    <property type="gene ID" value="OB02G22990"/>
</dbReference>
<proteinExistence type="predicted"/>
<accession>J3LCD2</accession>
<dbReference type="Proteomes" id="UP000006038">
    <property type="component" value="Unassembled WGS sequence"/>
</dbReference>
<dbReference type="AlphaFoldDB" id="J3LCD2"/>